<sequence>MRQIYTFPGFTRQHLDKELIVECLAAEFSRGYVDSTYYKKRGNIHKIGELLQVNNPRLLVLEQSSSAEQSVADVGDLEDIAEPETRVDAELTGPDGDSGRFTADNPGGDGTSARSSSHTRVGCHLRAIPETAVIPETPVELPTKERPARTSILRYLAKRPPVAELDRDWLVQPEEPEGDEAVGPLEG</sequence>
<feature type="region of interest" description="Disordered" evidence="1">
    <location>
        <begin position="87"/>
        <end position="120"/>
    </location>
</feature>
<dbReference type="InParanoid" id="A0A1J7I4Y8"/>
<dbReference type="AlphaFoldDB" id="A0A1J7I4Y8"/>
<keyword evidence="3" id="KW-1185">Reference proteome</keyword>
<evidence type="ECO:0000313" key="3">
    <source>
        <dbReference type="Proteomes" id="UP000182658"/>
    </source>
</evidence>
<evidence type="ECO:0000256" key="1">
    <source>
        <dbReference type="SAM" id="MobiDB-lite"/>
    </source>
</evidence>
<dbReference type="EMBL" id="KV875114">
    <property type="protein sequence ID" value="OIW22443.1"/>
    <property type="molecule type" value="Genomic_DNA"/>
</dbReference>
<protein>
    <submittedName>
        <fullName evidence="2">Uncharacterized protein</fullName>
    </submittedName>
</protein>
<evidence type="ECO:0000313" key="2">
    <source>
        <dbReference type="EMBL" id="OIW22443.1"/>
    </source>
</evidence>
<accession>A0A1J7I4Y8</accession>
<organism evidence="2 3">
    <name type="scientific">Coniochaeta ligniaria NRRL 30616</name>
    <dbReference type="NCBI Taxonomy" id="1408157"/>
    <lineage>
        <taxon>Eukaryota</taxon>
        <taxon>Fungi</taxon>
        <taxon>Dikarya</taxon>
        <taxon>Ascomycota</taxon>
        <taxon>Pezizomycotina</taxon>
        <taxon>Sordariomycetes</taxon>
        <taxon>Sordariomycetidae</taxon>
        <taxon>Coniochaetales</taxon>
        <taxon>Coniochaetaceae</taxon>
        <taxon>Coniochaeta</taxon>
    </lineage>
</organism>
<gene>
    <name evidence="2" type="ORF">CONLIGDRAFT_687552</name>
</gene>
<name>A0A1J7I4Y8_9PEZI</name>
<proteinExistence type="predicted"/>
<dbReference type="Proteomes" id="UP000182658">
    <property type="component" value="Unassembled WGS sequence"/>
</dbReference>
<reference evidence="2 3" key="1">
    <citation type="submission" date="2016-10" db="EMBL/GenBank/DDBJ databases">
        <title>Draft genome sequence of Coniochaeta ligniaria NRRL30616, a lignocellulolytic fungus for bioabatement of inhibitors in plant biomass hydrolysates.</title>
        <authorList>
            <consortium name="DOE Joint Genome Institute"/>
            <person name="Jimenez D.J."/>
            <person name="Hector R.E."/>
            <person name="Riley R."/>
            <person name="Sun H."/>
            <person name="Grigoriev I.V."/>
            <person name="Van Elsas J.D."/>
            <person name="Nichols N.N."/>
        </authorList>
    </citation>
    <scope>NUCLEOTIDE SEQUENCE [LARGE SCALE GENOMIC DNA]</scope>
    <source>
        <strain evidence="2 3">NRRL 30616</strain>
    </source>
</reference>